<protein>
    <recommendedName>
        <fullName evidence="7">Tetratricopeptide repeat protein</fullName>
    </recommendedName>
</protein>
<dbReference type="InterPro" id="IPR011990">
    <property type="entry name" value="TPR-like_helical_dom_sf"/>
</dbReference>
<organism evidence="5 6">
    <name type="scientific">Gryllotalpicola koreensis</name>
    <dbReference type="NCBI Taxonomy" id="993086"/>
    <lineage>
        <taxon>Bacteria</taxon>
        <taxon>Bacillati</taxon>
        <taxon>Actinomycetota</taxon>
        <taxon>Actinomycetes</taxon>
        <taxon>Micrococcales</taxon>
        <taxon>Microbacteriaceae</taxon>
        <taxon>Gryllotalpicola</taxon>
    </lineage>
</organism>
<feature type="repeat" description="TPR" evidence="3">
    <location>
        <begin position="84"/>
        <end position="117"/>
    </location>
</feature>
<keyword evidence="6" id="KW-1185">Reference proteome</keyword>
<dbReference type="EMBL" id="BAABBW010000005">
    <property type="protein sequence ID" value="GAA4179183.1"/>
    <property type="molecule type" value="Genomic_DNA"/>
</dbReference>
<proteinExistence type="predicted"/>
<sequence>MKTFGSRRVVAAIAGALVVGSALAGCTNGSASAKHPSSSAAPTSTQAALENQMLQNGIKQAGAGKYDDATSTFKAIVALDAKNKYALYNLGLIAQIQGDKDGALDNYDKAIAVDPKFTSALYNKAIVLEPSDRKQAESIYEQIVKIDPKASTSFLRLSYLYQADGDQAKADAAKQSALKLDPSLATVTPTPGQ</sequence>
<dbReference type="PROSITE" id="PS50005">
    <property type="entry name" value="TPR"/>
    <property type="match status" value="1"/>
</dbReference>
<name>A0ABP8A753_9MICO</name>
<dbReference type="RefSeq" id="WP_344756077.1">
    <property type="nucleotide sequence ID" value="NZ_BAABBW010000005.1"/>
</dbReference>
<dbReference type="InterPro" id="IPR051685">
    <property type="entry name" value="Ycf3/AcsC/BcsC/TPR_MFPF"/>
</dbReference>
<feature type="chain" id="PRO_5047286048" description="Tetratricopeptide repeat protein" evidence="4">
    <location>
        <begin position="25"/>
        <end position="193"/>
    </location>
</feature>
<keyword evidence="4" id="KW-0732">Signal</keyword>
<evidence type="ECO:0000313" key="6">
    <source>
        <dbReference type="Proteomes" id="UP001501079"/>
    </source>
</evidence>
<evidence type="ECO:0000256" key="1">
    <source>
        <dbReference type="ARBA" id="ARBA00022737"/>
    </source>
</evidence>
<dbReference type="PANTHER" id="PTHR44943:SF8">
    <property type="entry name" value="TPR REPEAT-CONTAINING PROTEIN MJ0263"/>
    <property type="match status" value="1"/>
</dbReference>
<dbReference type="PANTHER" id="PTHR44943">
    <property type="entry name" value="CELLULOSE SYNTHASE OPERON PROTEIN C"/>
    <property type="match status" value="1"/>
</dbReference>
<evidence type="ECO:0000256" key="2">
    <source>
        <dbReference type="ARBA" id="ARBA00022803"/>
    </source>
</evidence>
<evidence type="ECO:0000256" key="3">
    <source>
        <dbReference type="PROSITE-ProRule" id="PRU00339"/>
    </source>
</evidence>
<evidence type="ECO:0000313" key="5">
    <source>
        <dbReference type="EMBL" id="GAA4179183.1"/>
    </source>
</evidence>
<feature type="signal peptide" evidence="4">
    <location>
        <begin position="1"/>
        <end position="24"/>
    </location>
</feature>
<dbReference type="InterPro" id="IPR019734">
    <property type="entry name" value="TPR_rpt"/>
</dbReference>
<accession>A0ABP8A753</accession>
<keyword evidence="1" id="KW-0677">Repeat</keyword>
<dbReference type="PROSITE" id="PS51257">
    <property type="entry name" value="PROKAR_LIPOPROTEIN"/>
    <property type="match status" value="1"/>
</dbReference>
<reference evidence="6" key="1">
    <citation type="journal article" date="2019" name="Int. J. Syst. Evol. Microbiol.">
        <title>The Global Catalogue of Microorganisms (GCM) 10K type strain sequencing project: providing services to taxonomists for standard genome sequencing and annotation.</title>
        <authorList>
            <consortium name="The Broad Institute Genomics Platform"/>
            <consortium name="The Broad Institute Genome Sequencing Center for Infectious Disease"/>
            <person name="Wu L."/>
            <person name="Ma J."/>
        </authorList>
    </citation>
    <scope>NUCLEOTIDE SEQUENCE [LARGE SCALE GENOMIC DNA]</scope>
    <source>
        <strain evidence="6">JCM 17591</strain>
    </source>
</reference>
<evidence type="ECO:0008006" key="7">
    <source>
        <dbReference type="Google" id="ProtNLM"/>
    </source>
</evidence>
<dbReference type="PROSITE" id="PS51318">
    <property type="entry name" value="TAT"/>
    <property type="match status" value="1"/>
</dbReference>
<gene>
    <name evidence="5" type="ORF">GCM10022287_31090</name>
</gene>
<dbReference type="Gene3D" id="1.25.40.10">
    <property type="entry name" value="Tetratricopeptide repeat domain"/>
    <property type="match status" value="2"/>
</dbReference>
<keyword evidence="2 3" id="KW-0802">TPR repeat</keyword>
<dbReference type="InterPro" id="IPR006311">
    <property type="entry name" value="TAT_signal"/>
</dbReference>
<evidence type="ECO:0000256" key="4">
    <source>
        <dbReference type="SAM" id="SignalP"/>
    </source>
</evidence>
<comment type="caution">
    <text evidence="5">The sequence shown here is derived from an EMBL/GenBank/DDBJ whole genome shotgun (WGS) entry which is preliminary data.</text>
</comment>
<dbReference type="SMART" id="SM00028">
    <property type="entry name" value="TPR"/>
    <property type="match status" value="3"/>
</dbReference>
<dbReference type="Proteomes" id="UP001501079">
    <property type="component" value="Unassembled WGS sequence"/>
</dbReference>
<dbReference type="SUPFAM" id="SSF48452">
    <property type="entry name" value="TPR-like"/>
    <property type="match status" value="1"/>
</dbReference>
<dbReference type="Pfam" id="PF00515">
    <property type="entry name" value="TPR_1"/>
    <property type="match status" value="1"/>
</dbReference>